<dbReference type="PANTHER" id="PTHR48106:SF18">
    <property type="entry name" value="QUINONE OXIDOREDUCTASE PIG3"/>
    <property type="match status" value="1"/>
</dbReference>
<evidence type="ECO:0000313" key="5">
    <source>
        <dbReference type="Proteomes" id="UP001210925"/>
    </source>
</evidence>
<proteinExistence type="predicted"/>
<feature type="domain" description="Enoyl reductase (ER)" evidence="3">
    <location>
        <begin position="10"/>
        <end position="320"/>
    </location>
</feature>
<keyword evidence="5" id="KW-1185">Reference proteome</keyword>
<dbReference type="InterPro" id="IPR013149">
    <property type="entry name" value="ADH-like_C"/>
</dbReference>
<dbReference type="InterPro" id="IPR014189">
    <property type="entry name" value="Quinone_OxRdtase_PIG3"/>
</dbReference>
<dbReference type="GO" id="GO:0070402">
    <property type="term" value="F:NADPH binding"/>
    <property type="evidence" value="ECO:0007669"/>
    <property type="project" value="TreeGrafter"/>
</dbReference>
<dbReference type="GO" id="GO:0016651">
    <property type="term" value="F:oxidoreductase activity, acting on NAD(P)H"/>
    <property type="evidence" value="ECO:0007669"/>
    <property type="project" value="TreeGrafter"/>
</dbReference>
<keyword evidence="1" id="KW-0521">NADP</keyword>
<dbReference type="Gene3D" id="3.40.50.720">
    <property type="entry name" value="NAD(P)-binding Rossmann-like Domain"/>
    <property type="match status" value="1"/>
</dbReference>
<comment type="caution">
    <text evidence="4">The sequence shown here is derived from an EMBL/GenBank/DDBJ whole genome shotgun (WGS) entry which is preliminary data.</text>
</comment>
<accession>A0AAD5UF77</accession>
<dbReference type="Proteomes" id="UP001210925">
    <property type="component" value="Unassembled WGS sequence"/>
</dbReference>
<dbReference type="CDD" id="cd05276">
    <property type="entry name" value="p53_inducible_oxidoreductase"/>
    <property type="match status" value="1"/>
</dbReference>
<dbReference type="SUPFAM" id="SSF51735">
    <property type="entry name" value="NAD(P)-binding Rossmann-fold domains"/>
    <property type="match status" value="1"/>
</dbReference>
<evidence type="ECO:0000259" key="3">
    <source>
        <dbReference type="SMART" id="SM00829"/>
    </source>
</evidence>
<dbReference type="Gene3D" id="3.90.180.10">
    <property type="entry name" value="Medium-chain alcohol dehydrogenases, catalytic domain"/>
    <property type="match status" value="1"/>
</dbReference>
<evidence type="ECO:0000256" key="1">
    <source>
        <dbReference type="ARBA" id="ARBA00022857"/>
    </source>
</evidence>
<dbReference type="PANTHER" id="PTHR48106">
    <property type="entry name" value="QUINONE OXIDOREDUCTASE PIG3-RELATED"/>
    <property type="match status" value="1"/>
</dbReference>
<dbReference type="AlphaFoldDB" id="A0AAD5UF77"/>
<dbReference type="EMBL" id="JADGKB010000104">
    <property type="protein sequence ID" value="KAJ3253623.1"/>
    <property type="molecule type" value="Genomic_DNA"/>
</dbReference>
<dbReference type="Pfam" id="PF00107">
    <property type="entry name" value="ADH_zinc_N"/>
    <property type="match status" value="1"/>
</dbReference>
<dbReference type="InterPro" id="IPR020843">
    <property type="entry name" value="ER"/>
</dbReference>
<evidence type="ECO:0000256" key="2">
    <source>
        <dbReference type="ARBA" id="ARBA00023002"/>
    </source>
</evidence>
<dbReference type="InterPro" id="IPR011032">
    <property type="entry name" value="GroES-like_sf"/>
</dbReference>
<keyword evidence="2" id="KW-0560">Oxidoreductase</keyword>
<reference evidence="4" key="1">
    <citation type="submission" date="2020-05" db="EMBL/GenBank/DDBJ databases">
        <title>Phylogenomic resolution of chytrid fungi.</title>
        <authorList>
            <person name="Stajich J.E."/>
            <person name="Amses K."/>
            <person name="Simmons R."/>
            <person name="Seto K."/>
            <person name="Myers J."/>
            <person name="Bonds A."/>
            <person name="Quandt C.A."/>
            <person name="Barry K."/>
            <person name="Liu P."/>
            <person name="Grigoriev I."/>
            <person name="Longcore J.E."/>
            <person name="James T.Y."/>
        </authorList>
    </citation>
    <scope>NUCLEOTIDE SEQUENCE</scope>
    <source>
        <strain evidence="4">PLAUS21</strain>
    </source>
</reference>
<dbReference type="Pfam" id="PF08240">
    <property type="entry name" value="ADH_N"/>
    <property type="match status" value="1"/>
</dbReference>
<gene>
    <name evidence="4" type="ORF">HK103_000411</name>
</gene>
<sequence length="324" mass="35389">MKAVIVEQPGSASFLKLGQVPDVVPKADELLVKVKYFGLNRMDILQRDGRYPVPPNVSPILGVEFSGDVVTVPSNSKFKVGDRVFGLVYGGAYAEYVAINEKMAMHIPQSLSYKEAAALPEVYFTALQALIYIGKVKENENVLIHAGASGVGTAAIQIANANIIVTAGSDEKIAYCKSLGATSGINYKTTPEFGQQVLKETGRGADFVLDFIGASYWKNNMEALAMDGRMVILGLMGGFKLPEVDISPFLRKRIQVSGSTLRSRTVEYQAQLKEIFEKELLPRIVSGELKPVIDREYSWNNIVDAHLHMEANGNIGKILVSTDE</sequence>
<dbReference type="SUPFAM" id="SSF50129">
    <property type="entry name" value="GroES-like"/>
    <property type="match status" value="1"/>
</dbReference>
<dbReference type="NCBIfam" id="TIGR02824">
    <property type="entry name" value="quinone_pig3"/>
    <property type="match status" value="1"/>
</dbReference>
<organism evidence="4 5">
    <name type="scientific">Boothiomyces macroporosus</name>
    <dbReference type="NCBI Taxonomy" id="261099"/>
    <lineage>
        <taxon>Eukaryota</taxon>
        <taxon>Fungi</taxon>
        <taxon>Fungi incertae sedis</taxon>
        <taxon>Chytridiomycota</taxon>
        <taxon>Chytridiomycota incertae sedis</taxon>
        <taxon>Chytridiomycetes</taxon>
        <taxon>Rhizophydiales</taxon>
        <taxon>Terramycetaceae</taxon>
        <taxon>Boothiomyces</taxon>
    </lineage>
</organism>
<protein>
    <recommendedName>
        <fullName evidence="3">Enoyl reductase (ER) domain-containing protein</fullName>
    </recommendedName>
</protein>
<evidence type="ECO:0000313" key="4">
    <source>
        <dbReference type="EMBL" id="KAJ3253623.1"/>
    </source>
</evidence>
<dbReference type="InterPro" id="IPR036291">
    <property type="entry name" value="NAD(P)-bd_dom_sf"/>
</dbReference>
<dbReference type="InterPro" id="IPR013154">
    <property type="entry name" value="ADH-like_N"/>
</dbReference>
<dbReference type="SMART" id="SM00829">
    <property type="entry name" value="PKS_ER"/>
    <property type="match status" value="1"/>
</dbReference>
<name>A0AAD5UF77_9FUNG</name>